<keyword evidence="2" id="KW-1185">Reference proteome</keyword>
<dbReference type="Proteomes" id="UP000694864">
    <property type="component" value="Chromosome 11"/>
</dbReference>
<name>A0ABM0UJA6_CAMSA</name>
<evidence type="ECO:0000313" key="3">
    <source>
        <dbReference type="RefSeq" id="XP_010441979.1"/>
    </source>
</evidence>
<proteinExistence type="predicted"/>
<evidence type="ECO:0000256" key="1">
    <source>
        <dbReference type="SAM" id="Phobius"/>
    </source>
</evidence>
<protein>
    <submittedName>
        <fullName evidence="3">Uncharacterized protein LOC104725073</fullName>
    </submittedName>
</protein>
<reference evidence="2" key="1">
    <citation type="journal article" date="2014" name="Nat. Commun.">
        <title>The emerging biofuel crop Camelina sativa retains a highly undifferentiated hexaploid genome structure.</title>
        <authorList>
            <person name="Kagale S."/>
            <person name="Koh C."/>
            <person name="Nixon J."/>
            <person name="Bollina V."/>
            <person name="Clarke W.E."/>
            <person name="Tuteja R."/>
            <person name="Spillane C."/>
            <person name="Robinson S.J."/>
            <person name="Links M.G."/>
            <person name="Clarke C."/>
            <person name="Higgins E.E."/>
            <person name="Huebert T."/>
            <person name="Sharpe A.G."/>
            <person name="Parkin I.A."/>
        </authorList>
    </citation>
    <scope>NUCLEOTIDE SEQUENCE [LARGE SCALE GENOMIC DNA]</scope>
    <source>
        <strain evidence="2">cv. DH55</strain>
    </source>
</reference>
<dbReference type="GeneID" id="104725073"/>
<evidence type="ECO:0000313" key="2">
    <source>
        <dbReference type="Proteomes" id="UP000694864"/>
    </source>
</evidence>
<keyword evidence="1" id="KW-0812">Transmembrane</keyword>
<keyword evidence="1" id="KW-1133">Transmembrane helix</keyword>
<keyword evidence="1" id="KW-0472">Membrane</keyword>
<sequence>MVLETVQSAEGGHLFYKCENYFDGGLHLIKSWEKAVVDEIHDLQVKNYEHEDRIAYLTRGPDGECVEPSMQWAELKFLGEEMKELQQLVRSILYTERMEELVGNSSGAQSSSRWTNNIINVAIAFLLFVLLLTMVYSAFK</sequence>
<reference evidence="3" key="2">
    <citation type="submission" date="2025-08" db="UniProtKB">
        <authorList>
            <consortium name="RefSeq"/>
        </authorList>
    </citation>
    <scope>IDENTIFICATION</scope>
    <source>
        <tissue evidence="3">Leaf</tissue>
    </source>
</reference>
<accession>A0ABM0UJA6</accession>
<organism evidence="2 3">
    <name type="scientific">Camelina sativa</name>
    <name type="common">False flax</name>
    <name type="synonym">Myagrum sativum</name>
    <dbReference type="NCBI Taxonomy" id="90675"/>
    <lineage>
        <taxon>Eukaryota</taxon>
        <taxon>Viridiplantae</taxon>
        <taxon>Streptophyta</taxon>
        <taxon>Embryophyta</taxon>
        <taxon>Tracheophyta</taxon>
        <taxon>Spermatophyta</taxon>
        <taxon>Magnoliopsida</taxon>
        <taxon>eudicotyledons</taxon>
        <taxon>Gunneridae</taxon>
        <taxon>Pentapetalae</taxon>
        <taxon>rosids</taxon>
        <taxon>malvids</taxon>
        <taxon>Brassicales</taxon>
        <taxon>Brassicaceae</taxon>
        <taxon>Camelineae</taxon>
        <taxon>Camelina</taxon>
    </lineage>
</organism>
<dbReference type="RefSeq" id="XP_010441979.1">
    <property type="nucleotide sequence ID" value="XM_010443677.2"/>
</dbReference>
<feature type="transmembrane region" description="Helical" evidence="1">
    <location>
        <begin position="118"/>
        <end position="139"/>
    </location>
</feature>
<gene>
    <name evidence="3" type="primary">LOC104725073</name>
</gene>